<evidence type="ECO:0000313" key="3">
    <source>
        <dbReference type="EMBL" id="EMA14903.1"/>
    </source>
</evidence>
<protein>
    <submittedName>
        <fullName evidence="3">Uncharacterized protein</fullName>
    </submittedName>
</protein>
<name>M0K285_9EURY</name>
<organism evidence="3 4">
    <name type="scientific">Haloarcula amylolytica JCM 13557</name>
    <dbReference type="NCBI Taxonomy" id="1227452"/>
    <lineage>
        <taxon>Archaea</taxon>
        <taxon>Methanobacteriati</taxon>
        <taxon>Methanobacteriota</taxon>
        <taxon>Stenosarchaea group</taxon>
        <taxon>Halobacteria</taxon>
        <taxon>Halobacteriales</taxon>
        <taxon>Haloarculaceae</taxon>
        <taxon>Haloarcula</taxon>
    </lineage>
</organism>
<evidence type="ECO:0000313" key="4">
    <source>
        <dbReference type="Proteomes" id="UP000011623"/>
    </source>
</evidence>
<feature type="region of interest" description="Disordered" evidence="1">
    <location>
        <begin position="56"/>
        <end position="79"/>
    </location>
</feature>
<gene>
    <name evidence="3" type="ORF">C442_19801</name>
</gene>
<keyword evidence="2" id="KW-1133">Transmembrane helix</keyword>
<proteinExistence type="predicted"/>
<keyword evidence="4" id="KW-1185">Reference proteome</keyword>
<feature type="transmembrane region" description="Helical" evidence="2">
    <location>
        <begin position="12"/>
        <end position="29"/>
    </location>
</feature>
<accession>M0K285</accession>
<sequence length="79" mass="8192">MFLLANSGRLSVGILVSPVGILVVPAVLLDQGLTDVQAKNRTTMVATAGVLPANVPTMLPEPVPERVRRTGTDADGTDP</sequence>
<reference evidence="3 4" key="1">
    <citation type="journal article" date="2014" name="PLoS Genet.">
        <title>Phylogenetically driven sequencing of extremely halophilic archaea reveals strategies for static and dynamic osmo-response.</title>
        <authorList>
            <person name="Becker E.A."/>
            <person name="Seitzer P.M."/>
            <person name="Tritt A."/>
            <person name="Larsen D."/>
            <person name="Krusor M."/>
            <person name="Yao A.I."/>
            <person name="Wu D."/>
            <person name="Madern D."/>
            <person name="Eisen J.A."/>
            <person name="Darling A.E."/>
            <person name="Facciotti M.T."/>
        </authorList>
    </citation>
    <scope>NUCLEOTIDE SEQUENCE [LARGE SCALE GENOMIC DNA]</scope>
    <source>
        <strain evidence="3 4">JCM 13557</strain>
    </source>
</reference>
<dbReference type="EMBL" id="AOLW01000059">
    <property type="protein sequence ID" value="EMA14903.1"/>
    <property type="molecule type" value="Genomic_DNA"/>
</dbReference>
<comment type="caution">
    <text evidence="3">The sequence shown here is derived from an EMBL/GenBank/DDBJ whole genome shotgun (WGS) entry which is preliminary data.</text>
</comment>
<keyword evidence="2" id="KW-0472">Membrane</keyword>
<evidence type="ECO:0000256" key="2">
    <source>
        <dbReference type="SAM" id="Phobius"/>
    </source>
</evidence>
<feature type="compositionally biased region" description="Basic and acidic residues" evidence="1">
    <location>
        <begin position="63"/>
        <end position="72"/>
    </location>
</feature>
<dbReference type="AlphaFoldDB" id="M0K285"/>
<evidence type="ECO:0000256" key="1">
    <source>
        <dbReference type="SAM" id="MobiDB-lite"/>
    </source>
</evidence>
<keyword evidence="2" id="KW-0812">Transmembrane</keyword>
<dbReference type="Proteomes" id="UP000011623">
    <property type="component" value="Unassembled WGS sequence"/>
</dbReference>